<organism evidence="1 2">
    <name type="scientific">Atta colombica</name>
    <dbReference type="NCBI Taxonomy" id="520822"/>
    <lineage>
        <taxon>Eukaryota</taxon>
        <taxon>Metazoa</taxon>
        <taxon>Ecdysozoa</taxon>
        <taxon>Arthropoda</taxon>
        <taxon>Hexapoda</taxon>
        <taxon>Insecta</taxon>
        <taxon>Pterygota</taxon>
        <taxon>Neoptera</taxon>
        <taxon>Endopterygota</taxon>
        <taxon>Hymenoptera</taxon>
        <taxon>Apocrita</taxon>
        <taxon>Aculeata</taxon>
        <taxon>Formicoidea</taxon>
        <taxon>Formicidae</taxon>
        <taxon>Myrmicinae</taxon>
        <taxon>Atta</taxon>
    </lineage>
</organism>
<protein>
    <submittedName>
        <fullName evidence="1">Uncharacterized protein</fullName>
    </submittedName>
</protein>
<dbReference type="AlphaFoldDB" id="A0A195ATH2"/>
<accession>A0A195ATH2</accession>
<dbReference type="Proteomes" id="UP000078540">
    <property type="component" value="Unassembled WGS sequence"/>
</dbReference>
<evidence type="ECO:0000313" key="1">
    <source>
        <dbReference type="EMBL" id="KYM75357.1"/>
    </source>
</evidence>
<dbReference type="EMBL" id="KQ976746">
    <property type="protein sequence ID" value="KYM75357.1"/>
    <property type="molecule type" value="Genomic_DNA"/>
</dbReference>
<gene>
    <name evidence="1" type="ORF">ALC53_14266</name>
</gene>
<name>A0A195ATH2_9HYME</name>
<evidence type="ECO:0000313" key="2">
    <source>
        <dbReference type="Proteomes" id="UP000078540"/>
    </source>
</evidence>
<keyword evidence="2" id="KW-1185">Reference proteome</keyword>
<sequence length="110" mass="12380">MSETILYEGNSSERDSLILAYSTLTVGTAKDLACLISRNRCEYVLARMFKDASMADEEIENIIRNGKGGTIAKERQRGKRSRLDAAGFEKASVVRQNEIRFEEKENKAKS</sequence>
<reference evidence="1 2" key="1">
    <citation type="submission" date="2015-09" db="EMBL/GenBank/DDBJ databases">
        <title>Atta colombica WGS genome.</title>
        <authorList>
            <person name="Nygaard S."/>
            <person name="Hu H."/>
            <person name="Boomsma J."/>
            <person name="Zhang G."/>
        </authorList>
    </citation>
    <scope>NUCLEOTIDE SEQUENCE [LARGE SCALE GENOMIC DNA]</scope>
    <source>
        <strain evidence="1">Treedump-2</strain>
        <tissue evidence="1">Whole body</tissue>
    </source>
</reference>
<proteinExistence type="predicted"/>